<feature type="region of interest" description="Disordered" evidence="1">
    <location>
        <begin position="219"/>
        <end position="304"/>
    </location>
</feature>
<evidence type="ECO:0000313" key="2">
    <source>
        <dbReference type="EMBL" id="CAB9517470.1"/>
    </source>
</evidence>
<gene>
    <name evidence="2" type="ORF">SEMRO_859_G211930.1</name>
</gene>
<feature type="compositionally biased region" description="Low complexity" evidence="1">
    <location>
        <begin position="45"/>
        <end position="69"/>
    </location>
</feature>
<feature type="compositionally biased region" description="Low complexity" evidence="1">
    <location>
        <begin position="86"/>
        <end position="104"/>
    </location>
</feature>
<feature type="compositionally biased region" description="Basic and acidic residues" evidence="1">
    <location>
        <begin position="11"/>
        <end position="44"/>
    </location>
</feature>
<accession>A0A9N8EBQ5</accession>
<reference evidence="2" key="1">
    <citation type="submission" date="2020-06" db="EMBL/GenBank/DDBJ databases">
        <authorList>
            <consortium name="Plant Systems Biology data submission"/>
        </authorList>
    </citation>
    <scope>NUCLEOTIDE SEQUENCE</scope>
    <source>
        <strain evidence="2">D6</strain>
    </source>
</reference>
<evidence type="ECO:0000313" key="3">
    <source>
        <dbReference type="Proteomes" id="UP001153069"/>
    </source>
</evidence>
<protein>
    <submittedName>
        <fullName evidence="2">Uncharacterized protein</fullName>
    </submittedName>
</protein>
<dbReference type="EMBL" id="CAICTM010000858">
    <property type="protein sequence ID" value="CAB9517470.1"/>
    <property type="molecule type" value="Genomic_DNA"/>
</dbReference>
<feature type="compositionally biased region" description="Basic and acidic residues" evidence="1">
    <location>
        <begin position="70"/>
        <end position="85"/>
    </location>
</feature>
<feature type="compositionally biased region" description="Basic and acidic residues" evidence="1">
    <location>
        <begin position="293"/>
        <end position="304"/>
    </location>
</feature>
<organism evidence="2 3">
    <name type="scientific">Seminavis robusta</name>
    <dbReference type="NCBI Taxonomy" id="568900"/>
    <lineage>
        <taxon>Eukaryota</taxon>
        <taxon>Sar</taxon>
        <taxon>Stramenopiles</taxon>
        <taxon>Ochrophyta</taxon>
        <taxon>Bacillariophyta</taxon>
        <taxon>Bacillariophyceae</taxon>
        <taxon>Bacillariophycidae</taxon>
        <taxon>Naviculales</taxon>
        <taxon>Naviculaceae</taxon>
        <taxon>Seminavis</taxon>
    </lineage>
</organism>
<feature type="compositionally biased region" description="Basic and acidic residues" evidence="1">
    <location>
        <begin position="219"/>
        <end position="268"/>
    </location>
</feature>
<feature type="region of interest" description="Disordered" evidence="1">
    <location>
        <begin position="325"/>
        <end position="345"/>
    </location>
</feature>
<proteinExistence type="predicted"/>
<dbReference type="Proteomes" id="UP001153069">
    <property type="component" value="Unassembled WGS sequence"/>
</dbReference>
<feature type="region of interest" description="Disordered" evidence="1">
    <location>
        <begin position="1"/>
        <end position="138"/>
    </location>
</feature>
<name>A0A9N8EBQ5_9STRA</name>
<dbReference type="AlphaFoldDB" id="A0A9N8EBQ5"/>
<sequence>MPRLVGPTAPHRGEGRGSSHSRRDASGNKTIKEKNKEKRERARDSSNSNNLSSKTSRENLSSRNNSSEKLSSKTSRENLVKKDSKNSSTTANASFSAKQSSSSSTAPNDASWTPPLWLTKVKPPHRTRNLTIPIPPVPADTRKAIQKYIEKQQPPYHKQQAQMQLLQNKLKGQKEKAKLAQKKLDKLEESKAERIQEIKVMSQEELEAKFQTIQEELEKEHAAAAKAHEEEWKQNTEKEAKAAKRQYKKEQAELAEKDREAHQQKVQEELELQAKQAKAKDDDDDKDLLPSQKLEREHAKVKEKLDGLKETKKEIVWLLKQVINAEKKRKAPEPHMPPKKKQIKL</sequence>
<evidence type="ECO:0000256" key="1">
    <source>
        <dbReference type="SAM" id="MobiDB-lite"/>
    </source>
</evidence>
<comment type="caution">
    <text evidence="2">The sequence shown here is derived from an EMBL/GenBank/DDBJ whole genome shotgun (WGS) entry which is preliminary data.</text>
</comment>
<keyword evidence="3" id="KW-1185">Reference proteome</keyword>